<keyword evidence="3" id="KW-0378">Hydrolase</keyword>
<dbReference type="InterPro" id="IPR001940">
    <property type="entry name" value="Peptidase_S1C"/>
</dbReference>
<evidence type="ECO:0000256" key="1">
    <source>
        <dbReference type="ARBA" id="ARBA00010541"/>
    </source>
</evidence>
<dbReference type="InterPro" id="IPR009072">
    <property type="entry name" value="Histone-fold"/>
</dbReference>
<dbReference type="InterPro" id="IPR041489">
    <property type="entry name" value="PDZ_6"/>
</dbReference>
<keyword evidence="7" id="KW-1185">Reference proteome</keyword>
<dbReference type="SUPFAM" id="SSF47113">
    <property type="entry name" value="Histone-fold"/>
    <property type="match status" value="1"/>
</dbReference>
<dbReference type="GO" id="GO:0006508">
    <property type="term" value="P:proteolysis"/>
    <property type="evidence" value="ECO:0007669"/>
    <property type="project" value="UniProtKB-KW"/>
</dbReference>
<dbReference type="SMART" id="SM00414">
    <property type="entry name" value="H2A"/>
    <property type="match status" value="1"/>
</dbReference>
<dbReference type="GO" id="GO:0008236">
    <property type="term" value="F:serine-type peptidase activity"/>
    <property type="evidence" value="ECO:0007669"/>
    <property type="project" value="UniProtKB-KW"/>
</dbReference>
<dbReference type="Gene3D" id="1.10.20.10">
    <property type="entry name" value="Histone, subunit A"/>
    <property type="match status" value="1"/>
</dbReference>
<evidence type="ECO:0000313" key="7">
    <source>
        <dbReference type="Proteomes" id="UP001603857"/>
    </source>
</evidence>
<dbReference type="InterPro" id="IPR032454">
    <property type="entry name" value="Histone_H2A_C"/>
</dbReference>
<dbReference type="AlphaFoldDB" id="A0ABD1NCK8"/>
<feature type="region of interest" description="Disordered" evidence="4">
    <location>
        <begin position="153"/>
        <end position="174"/>
    </location>
</feature>
<comment type="similarity">
    <text evidence="1">Belongs to the peptidase S1C family.</text>
</comment>
<dbReference type="SUPFAM" id="SSF50494">
    <property type="entry name" value="Trypsin-like serine proteases"/>
    <property type="match status" value="1"/>
</dbReference>
<dbReference type="Proteomes" id="UP001603857">
    <property type="component" value="Unassembled WGS sequence"/>
</dbReference>
<gene>
    <name evidence="6" type="ORF">Fmac_006961</name>
</gene>
<accession>A0ABD1NCK8</accession>
<dbReference type="InterPro" id="IPR009003">
    <property type="entry name" value="Peptidase_S1_PA"/>
</dbReference>
<comment type="caution">
    <text evidence="6">The sequence shown here is derived from an EMBL/GenBank/DDBJ whole genome shotgun (WGS) entry which is preliminary data.</text>
</comment>
<feature type="domain" description="PDZ" evidence="5">
    <location>
        <begin position="403"/>
        <end position="490"/>
    </location>
</feature>
<sequence length="507" mass="54361">MQVLELAGNAARDNKKNRINPRHVLLAVRNDDELGKLLQGVTIASGGVLPNINPVLLPKKSTSAAPEKLSTLKSPKKEGLDDLDLRLSLPLVLLCCSRIAMIVLVRTSVAVRLPQQLQVSQWLKCPVLHDLCPQRSFLFDQFGLLPLYSNSVRPVPSSSDISKESSGTVSDESKPHDCFGKDTIANAAAKVGPAVVNIAIPQGLTIHHTDFFGITSGKSIGSGTIINKDGTILTAAHVVVDFNGSRRSSKGKIEVTLQDGRTFEGKVVNADMHSDIAIVKINSETPLPEAKLGSSSRLRPGDWVIAMGCPLSLQNTVTAGIVSCVDRKSSDLGFSGLPREYLQTDCAINVGNSGGPLVNMDGEVIGVNIMKVAAADGLSFSVPIDSVCKILKHFKKSGRVIRPWLGLKMLDLNEMIIAQLKKRDASFPNVNNGILVPMVTPRSPGERAGFCPGDVVIEFDGKPVERLEEVIEILGDRVGVPIKVLVKRAGDKLVTLTVIPEEANIDV</sequence>
<dbReference type="Gene3D" id="2.30.42.10">
    <property type="match status" value="1"/>
</dbReference>
<dbReference type="PANTHER" id="PTHR22939:SF125">
    <property type="entry name" value="PROTEASE DO-LIKE 14-RELATED"/>
    <property type="match status" value="1"/>
</dbReference>
<dbReference type="SUPFAM" id="SSF50156">
    <property type="entry name" value="PDZ domain-like"/>
    <property type="match status" value="1"/>
</dbReference>
<evidence type="ECO:0000256" key="3">
    <source>
        <dbReference type="ARBA" id="ARBA00022801"/>
    </source>
</evidence>
<dbReference type="CDD" id="cd23085">
    <property type="entry name" value="cpPDZ_AtDEGP14-like"/>
    <property type="match status" value="1"/>
</dbReference>
<dbReference type="SMART" id="SM00228">
    <property type="entry name" value="PDZ"/>
    <property type="match status" value="1"/>
</dbReference>
<protein>
    <recommendedName>
        <fullName evidence="5">PDZ domain-containing protein</fullName>
    </recommendedName>
</protein>
<organism evidence="6 7">
    <name type="scientific">Flemingia macrophylla</name>
    <dbReference type="NCBI Taxonomy" id="520843"/>
    <lineage>
        <taxon>Eukaryota</taxon>
        <taxon>Viridiplantae</taxon>
        <taxon>Streptophyta</taxon>
        <taxon>Embryophyta</taxon>
        <taxon>Tracheophyta</taxon>
        <taxon>Spermatophyta</taxon>
        <taxon>Magnoliopsida</taxon>
        <taxon>eudicotyledons</taxon>
        <taxon>Gunneridae</taxon>
        <taxon>Pentapetalae</taxon>
        <taxon>rosids</taxon>
        <taxon>fabids</taxon>
        <taxon>Fabales</taxon>
        <taxon>Fabaceae</taxon>
        <taxon>Papilionoideae</taxon>
        <taxon>50 kb inversion clade</taxon>
        <taxon>NPAAA clade</taxon>
        <taxon>indigoferoid/millettioid clade</taxon>
        <taxon>Phaseoleae</taxon>
        <taxon>Flemingia</taxon>
    </lineage>
</organism>
<dbReference type="InterPro" id="IPR001478">
    <property type="entry name" value="PDZ"/>
</dbReference>
<dbReference type="InterPro" id="IPR002119">
    <property type="entry name" value="Histone_H2A"/>
</dbReference>
<dbReference type="Pfam" id="PF17820">
    <property type="entry name" value="PDZ_6"/>
    <property type="match status" value="1"/>
</dbReference>
<dbReference type="PRINTS" id="PR00834">
    <property type="entry name" value="PROTEASES2C"/>
</dbReference>
<evidence type="ECO:0000313" key="6">
    <source>
        <dbReference type="EMBL" id="KAL2345676.1"/>
    </source>
</evidence>
<dbReference type="Pfam" id="PF13365">
    <property type="entry name" value="Trypsin_2"/>
    <property type="match status" value="1"/>
</dbReference>
<feature type="compositionally biased region" description="Polar residues" evidence="4">
    <location>
        <begin position="153"/>
        <end position="170"/>
    </location>
</feature>
<proteinExistence type="inferred from homology"/>
<evidence type="ECO:0000256" key="2">
    <source>
        <dbReference type="ARBA" id="ARBA00022670"/>
    </source>
</evidence>
<dbReference type="Pfam" id="PF16211">
    <property type="entry name" value="Histone_H2A_C"/>
    <property type="match status" value="1"/>
</dbReference>
<name>A0ABD1NCK8_9FABA</name>
<reference evidence="6 7" key="1">
    <citation type="submission" date="2024-08" db="EMBL/GenBank/DDBJ databases">
        <title>Insights into the chromosomal genome structure of Flemingia macrophylla.</title>
        <authorList>
            <person name="Ding Y."/>
            <person name="Zhao Y."/>
            <person name="Bi W."/>
            <person name="Wu M."/>
            <person name="Zhao G."/>
            <person name="Gong Y."/>
            <person name="Li W."/>
            <person name="Zhang P."/>
        </authorList>
    </citation>
    <scope>NUCLEOTIDE SEQUENCE [LARGE SCALE GENOMIC DNA]</scope>
    <source>
        <strain evidence="6">DYQJB</strain>
        <tissue evidence="6">Leaf</tissue>
    </source>
</reference>
<dbReference type="PANTHER" id="PTHR22939">
    <property type="entry name" value="SERINE PROTEASE FAMILY S1C HTRA-RELATED"/>
    <property type="match status" value="1"/>
</dbReference>
<dbReference type="InterPro" id="IPR036034">
    <property type="entry name" value="PDZ_sf"/>
</dbReference>
<evidence type="ECO:0000256" key="4">
    <source>
        <dbReference type="SAM" id="MobiDB-lite"/>
    </source>
</evidence>
<dbReference type="EMBL" id="JBGMDY010000002">
    <property type="protein sequence ID" value="KAL2345676.1"/>
    <property type="molecule type" value="Genomic_DNA"/>
</dbReference>
<dbReference type="Gene3D" id="2.40.10.120">
    <property type="match status" value="1"/>
</dbReference>
<evidence type="ECO:0000259" key="5">
    <source>
        <dbReference type="SMART" id="SM00228"/>
    </source>
</evidence>
<dbReference type="CDD" id="cd00074">
    <property type="entry name" value="HFD_H2A"/>
    <property type="match status" value="1"/>
</dbReference>
<keyword evidence="2" id="KW-0645">Protease</keyword>